<feature type="chain" id="PRO_5042180238" evidence="1">
    <location>
        <begin position="22"/>
        <end position="484"/>
    </location>
</feature>
<keyword evidence="1" id="KW-0732">Signal</keyword>
<keyword evidence="3" id="KW-1185">Reference proteome</keyword>
<comment type="caution">
    <text evidence="2">The sequence shown here is derived from an EMBL/GenBank/DDBJ whole genome shotgun (WGS) entry which is preliminary data.</text>
</comment>
<dbReference type="PANTHER" id="PTHR43861">
    <property type="entry name" value="TRANS-ACONITATE 2-METHYLTRANSFERASE-RELATED"/>
    <property type="match status" value="1"/>
</dbReference>
<gene>
    <name evidence="2" type="ORF">CTAYLR_007848</name>
</gene>
<sequence length="484" mass="52040">MVFFNALIFCLVVVVVVSVAAQEECPSLAAAKEAIGGAQGLGVVVLGSHYDALGVVEVMMPKIVVAPNWLDVCASVTCLIGAVHEIPLARHAAATIVAVDSWDLATESGSSHARIFREWLQPGGLLVLAQTPSALGNLSPERWRHAVTSAGLIVEAAAGAPPPCALAIVARSRGRAAPRAASSLCDGILAPRCEVVAGVALRTRPGKKNSSMASLYEPDDEPRLLAVRADPTRPWSCRRADIESGLRGALATDPLVRLPKYFSTFSEHVALLVPENATRVLDVGCGAGLFLRKLKAERNLLSRVEGIEPNALAALAARDALDEVYEGHAQDVVPNLLDAAYDAIIFSDVLEHVVHPDLLLRLLAPKLKPRGRICVSVPNMRFWTEFLLPVLDGTWDYAPHGVRDRTHLRWFTHDSFLAMARAGGFVPDGPTMRVHYGDEHKLPLDLARALVPVVGQDATSALFEESDVRQFLVPLRKCGAPCQE</sequence>
<dbReference type="CDD" id="cd02440">
    <property type="entry name" value="AdoMet_MTases"/>
    <property type="match status" value="1"/>
</dbReference>
<dbReference type="SUPFAM" id="SSF53335">
    <property type="entry name" value="S-adenosyl-L-methionine-dependent methyltransferases"/>
    <property type="match status" value="1"/>
</dbReference>
<dbReference type="AlphaFoldDB" id="A0AAD7XNH8"/>
<evidence type="ECO:0000313" key="3">
    <source>
        <dbReference type="Proteomes" id="UP001230188"/>
    </source>
</evidence>
<dbReference type="EMBL" id="JAQMWT010000387">
    <property type="protein sequence ID" value="KAJ8602295.1"/>
    <property type="molecule type" value="Genomic_DNA"/>
</dbReference>
<feature type="signal peptide" evidence="1">
    <location>
        <begin position="1"/>
        <end position="21"/>
    </location>
</feature>
<dbReference type="Gene3D" id="3.40.50.150">
    <property type="entry name" value="Vaccinia Virus protein VP39"/>
    <property type="match status" value="1"/>
</dbReference>
<organism evidence="2 3">
    <name type="scientific">Chrysophaeum taylorii</name>
    <dbReference type="NCBI Taxonomy" id="2483200"/>
    <lineage>
        <taxon>Eukaryota</taxon>
        <taxon>Sar</taxon>
        <taxon>Stramenopiles</taxon>
        <taxon>Ochrophyta</taxon>
        <taxon>Pelagophyceae</taxon>
        <taxon>Pelagomonadales</taxon>
        <taxon>Pelagomonadaceae</taxon>
        <taxon>Chrysophaeum</taxon>
    </lineage>
</organism>
<name>A0AAD7XNH8_9STRA</name>
<accession>A0AAD7XNH8</accession>
<reference evidence="2" key="1">
    <citation type="submission" date="2023-01" db="EMBL/GenBank/DDBJ databases">
        <title>Metagenome sequencing of chrysophaentin producing Chrysophaeum taylorii.</title>
        <authorList>
            <person name="Davison J."/>
            <person name="Bewley C."/>
        </authorList>
    </citation>
    <scope>NUCLEOTIDE SEQUENCE</scope>
    <source>
        <strain evidence="2">NIES-1699</strain>
    </source>
</reference>
<proteinExistence type="predicted"/>
<evidence type="ECO:0000313" key="2">
    <source>
        <dbReference type="EMBL" id="KAJ8602295.1"/>
    </source>
</evidence>
<dbReference type="Pfam" id="PF13489">
    <property type="entry name" value="Methyltransf_23"/>
    <property type="match status" value="1"/>
</dbReference>
<dbReference type="Proteomes" id="UP001230188">
    <property type="component" value="Unassembled WGS sequence"/>
</dbReference>
<evidence type="ECO:0000256" key="1">
    <source>
        <dbReference type="SAM" id="SignalP"/>
    </source>
</evidence>
<protein>
    <submittedName>
        <fullName evidence="2">Uncharacterized protein</fullName>
    </submittedName>
</protein>
<dbReference type="InterPro" id="IPR029063">
    <property type="entry name" value="SAM-dependent_MTases_sf"/>
</dbReference>